<evidence type="ECO:0000313" key="1">
    <source>
        <dbReference type="EMBL" id="MDZ5662332.1"/>
    </source>
</evidence>
<comment type="caution">
    <text evidence="1">The sequence shown here is derived from an EMBL/GenBank/DDBJ whole genome shotgun (WGS) entry which is preliminary data.</text>
</comment>
<organism evidence="1 2">
    <name type="scientific">Nocardioides renjunii</name>
    <dbReference type="NCBI Taxonomy" id="3095075"/>
    <lineage>
        <taxon>Bacteria</taxon>
        <taxon>Bacillati</taxon>
        <taxon>Actinomycetota</taxon>
        <taxon>Actinomycetes</taxon>
        <taxon>Propionibacteriales</taxon>
        <taxon>Nocardioidaceae</taxon>
        <taxon>Nocardioides</taxon>
    </lineage>
</organism>
<name>A0ABU5KBW5_9ACTN</name>
<protein>
    <submittedName>
        <fullName evidence="1">Copper transporter</fullName>
    </submittedName>
</protein>
<keyword evidence="2" id="KW-1185">Reference proteome</keyword>
<sequence>MISLRHHALTIVAVFLALAAGIVLGGGPLSDVGPTVATSSPQDDAAVDRSQPQADYTEQFVSTLAPPVLAGRLADRSVAVVTVPGADEQLVTALAEQVGSAGGTISARYELGDDLVDPGQKSLVDTLGSQLLTQQAEGDVPAEASTYDRIGQLLGLALATKEAGGEDPTGKTRAVADAISGAGLLTAPEKAGRRAPLVLLVLGEDAQDEGADAVLAGLVQGLAAQAAGVVVAGVTADGVSADGEPGQLGRLRADPVAAGVASVDGIDTVAGRVATVIALQRSLTTPGGAFGASGADGAVPLG</sequence>
<dbReference type="RefSeq" id="WP_322424418.1">
    <property type="nucleotide sequence ID" value="NZ_JAXQPW010000003.1"/>
</dbReference>
<proteinExistence type="predicted"/>
<dbReference type="InterPro" id="IPR021522">
    <property type="entry name" value="MctB"/>
</dbReference>
<dbReference type="Pfam" id="PF11382">
    <property type="entry name" value="MctB"/>
    <property type="match status" value="1"/>
</dbReference>
<dbReference type="EMBL" id="JAXQPW010000003">
    <property type="protein sequence ID" value="MDZ5662332.1"/>
    <property type="molecule type" value="Genomic_DNA"/>
</dbReference>
<dbReference type="Proteomes" id="UP001291999">
    <property type="component" value="Unassembled WGS sequence"/>
</dbReference>
<accession>A0ABU5KBW5</accession>
<reference evidence="1 2" key="1">
    <citation type="submission" date="2023-11" db="EMBL/GenBank/DDBJ databases">
        <title>Novel species in genus Nocardioides.</title>
        <authorList>
            <person name="Zhou H."/>
        </authorList>
    </citation>
    <scope>NUCLEOTIDE SEQUENCE [LARGE SCALE GENOMIC DNA]</scope>
    <source>
        <strain evidence="1 2">S-58</strain>
    </source>
</reference>
<gene>
    <name evidence="1" type="ORF">SFC79_11195</name>
</gene>
<evidence type="ECO:0000313" key="2">
    <source>
        <dbReference type="Proteomes" id="UP001291999"/>
    </source>
</evidence>